<proteinExistence type="predicted"/>
<evidence type="ECO:0000313" key="2">
    <source>
        <dbReference type="Proteomes" id="UP000635726"/>
    </source>
</evidence>
<comment type="caution">
    <text evidence="1">The sequence shown here is derived from an EMBL/GenBank/DDBJ whole genome shotgun (WGS) entry which is preliminary data.</text>
</comment>
<dbReference type="AlphaFoldDB" id="A0A917UII4"/>
<sequence length="176" mass="19902">MTRAPVSELLLEYQHYLMAHRLRSLFGGPLMPPARLTLPEYASRRLTRQDLARQMITRASPPEAMRQMDRLTDELMFGFWHNPAEVTAFLRAAIRQGSHPALGEPDEFARLLSPAERARLGPDGVDRVCRHYLTCLHLAAPGVDPHALEHLFQRIDANTPPLFADELTFGTQELPA</sequence>
<dbReference type="RefSeq" id="WP_229670641.1">
    <property type="nucleotide sequence ID" value="NZ_BMOE01000001.1"/>
</dbReference>
<keyword evidence="2" id="KW-1185">Reference proteome</keyword>
<accession>A0A917UII4</accession>
<protein>
    <submittedName>
        <fullName evidence="1">Uncharacterized protein</fullName>
    </submittedName>
</protein>
<reference evidence="1" key="1">
    <citation type="journal article" date="2014" name="Int. J. Syst. Evol. Microbiol.">
        <title>Complete genome sequence of Corynebacterium casei LMG S-19264T (=DSM 44701T), isolated from a smear-ripened cheese.</title>
        <authorList>
            <consortium name="US DOE Joint Genome Institute (JGI-PGF)"/>
            <person name="Walter F."/>
            <person name="Albersmeier A."/>
            <person name="Kalinowski J."/>
            <person name="Ruckert C."/>
        </authorList>
    </citation>
    <scope>NUCLEOTIDE SEQUENCE</scope>
    <source>
        <strain evidence="1">JCM 14371</strain>
    </source>
</reference>
<reference evidence="1" key="2">
    <citation type="submission" date="2020-09" db="EMBL/GenBank/DDBJ databases">
        <authorList>
            <person name="Sun Q."/>
            <person name="Ohkuma M."/>
        </authorList>
    </citation>
    <scope>NUCLEOTIDE SEQUENCE</scope>
    <source>
        <strain evidence="1">JCM 14371</strain>
    </source>
</reference>
<dbReference type="Proteomes" id="UP000635726">
    <property type="component" value="Unassembled WGS sequence"/>
</dbReference>
<evidence type="ECO:0000313" key="1">
    <source>
        <dbReference type="EMBL" id="GGJ60776.1"/>
    </source>
</evidence>
<dbReference type="EMBL" id="BMOE01000001">
    <property type="protein sequence ID" value="GGJ60776.1"/>
    <property type="molecule type" value="Genomic_DNA"/>
</dbReference>
<organism evidence="1 2">
    <name type="scientific">Deinococcus aquiradiocola</name>
    <dbReference type="NCBI Taxonomy" id="393059"/>
    <lineage>
        <taxon>Bacteria</taxon>
        <taxon>Thermotogati</taxon>
        <taxon>Deinococcota</taxon>
        <taxon>Deinococci</taxon>
        <taxon>Deinococcales</taxon>
        <taxon>Deinococcaceae</taxon>
        <taxon>Deinococcus</taxon>
    </lineage>
</organism>
<gene>
    <name evidence="1" type="ORF">GCM10008939_00650</name>
</gene>
<name>A0A917UII4_9DEIO</name>